<keyword evidence="2" id="KW-1185">Reference proteome</keyword>
<organism evidence="1 2">
    <name type="scientific">Marinicrinis lubricantis</name>
    <dbReference type="NCBI Taxonomy" id="2086470"/>
    <lineage>
        <taxon>Bacteria</taxon>
        <taxon>Bacillati</taxon>
        <taxon>Bacillota</taxon>
        <taxon>Bacilli</taxon>
        <taxon>Bacillales</taxon>
        <taxon>Paenibacillaceae</taxon>
    </lineage>
</organism>
<comment type="caution">
    <text evidence="1">The sequence shown here is derived from an EMBL/GenBank/DDBJ whole genome shotgun (WGS) entry which is preliminary data.</text>
</comment>
<dbReference type="RefSeq" id="WP_379893846.1">
    <property type="nucleotide sequence ID" value="NZ_CBCSCT010000100.1"/>
</dbReference>
<evidence type="ECO:0000313" key="2">
    <source>
        <dbReference type="Proteomes" id="UP001596250"/>
    </source>
</evidence>
<name>A0ABW1INR1_9BACL</name>
<gene>
    <name evidence="1" type="ORF">ACFPXP_08765</name>
</gene>
<reference evidence="2" key="1">
    <citation type="journal article" date="2019" name="Int. J. Syst. Evol. Microbiol.">
        <title>The Global Catalogue of Microorganisms (GCM) 10K type strain sequencing project: providing services to taxonomists for standard genome sequencing and annotation.</title>
        <authorList>
            <consortium name="The Broad Institute Genomics Platform"/>
            <consortium name="The Broad Institute Genome Sequencing Center for Infectious Disease"/>
            <person name="Wu L."/>
            <person name="Ma J."/>
        </authorList>
    </citation>
    <scope>NUCLEOTIDE SEQUENCE [LARGE SCALE GENOMIC DNA]</scope>
    <source>
        <strain evidence="2">CCM 8749</strain>
    </source>
</reference>
<dbReference type="Proteomes" id="UP001596250">
    <property type="component" value="Unassembled WGS sequence"/>
</dbReference>
<dbReference type="EMBL" id="JBHSQV010000111">
    <property type="protein sequence ID" value="MFC5986518.1"/>
    <property type="molecule type" value="Genomic_DNA"/>
</dbReference>
<protein>
    <submittedName>
        <fullName evidence="1">Uncharacterized protein</fullName>
    </submittedName>
</protein>
<accession>A0ABW1INR1</accession>
<sequence length="118" mass="13879">MAFGLTREKLTDWKNKVNRGEIAFLTHYWLDPRFPDVRTVTKVGCSDIQRLMAWCGQYGLPSKYIHHRESFPHFDLIGPKQKEILQMEGQWEQIDRFLKEKGGKKDDHDEALDIKSMG</sequence>
<evidence type="ECO:0000313" key="1">
    <source>
        <dbReference type="EMBL" id="MFC5986518.1"/>
    </source>
</evidence>
<proteinExistence type="predicted"/>